<dbReference type="SUPFAM" id="SSF52096">
    <property type="entry name" value="ClpP/crotonase"/>
    <property type="match status" value="1"/>
</dbReference>
<evidence type="ECO:0000313" key="8">
    <source>
        <dbReference type="Proteomes" id="UP001157974"/>
    </source>
</evidence>
<dbReference type="Proteomes" id="UP001157974">
    <property type="component" value="Unassembled WGS sequence"/>
</dbReference>
<feature type="domain" description="Tail specific protease" evidence="6">
    <location>
        <begin position="205"/>
        <end position="399"/>
    </location>
</feature>
<evidence type="ECO:0000256" key="2">
    <source>
        <dbReference type="ARBA" id="ARBA00022670"/>
    </source>
</evidence>
<dbReference type="SMART" id="SM00245">
    <property type="entry name" value="TSPc"/>
    <property type="match status" value="1"/>
</dbReference>
<dbReference type="PANTHER" id="PTHR32060:SF22">
    <property type="entry name" value="CARBOXYL-TERMINAL-PROCESSING PEPTIDASE 3, CHLOROPLASTIC"/>
    <property type="match status" value="1"/>
</dbReference>
<evidence type="ECO:0000256" key="4">
    <source>
        <dbReference type="ARBA" id="ARBA00022825"/>
    </source>
</evidence>
<evidence type="ECO:0000256" key="3">
    <source>
        <dbReference type="ARBA" id="ARBA00022801"/>
    </source>
</evidence>
<protein>
    <recommendedName>
        <fullName evidence="9">PDZ domain-containing protein</fullName>
    </recommendedName>
</protein>
<reference evidence="7 8" key="1">
    <citation type="journal article" date="2023" name="Nat. Commun.">
        <title>Origin of minicircular mitochondrial genomes in red algae.</title>
        <authorList>
            <person name="Lee Y."/>
            <person name="Cho C.H."/>
            <person name="Lee Y.M."/>
            <person name="Park S.I."/>
            <person name="Yang J.H."/>
            <person name="West J.A."/>
            <person name="Bhattacharya D."/>
            <person name="Yoon H.S."/>
        </authorList>
    </citation>
    <scope>NUCLEOTIDE SEQUENCE [LARGE SCALE GENOMIC DNA]</scope>
    <source>
        <strain evidence="7 8">CCMP1338</strain>
        <tissue evidence="7">Whole cell</tissue>
    </source>
</reference>
<organism evidence="7 8">
    <name type="scientific">Rhodosorus marinus</name>
    <dbReference type="NCBI Taxonomy" id="101924"/>
    <lineage>
        <taxon>Eukaryota</taxon>
        <taxon>Rhodophyta</taxon>
        <taxon>Stylonematophyceae</taxon>
        <taxon>Stylonematales</taxon>
        <taxon>Stylonemataceae</taxon>
        <taxon>Rhodosorus</taxon>
    </lineage>
</organism>
<feature type="domain" description="PDZ" evidence="5">
    <location>
        <begin position="131"/>
        <end position="204"/>
    </location>
</feature>
<dbReference type="GO" id="GO:0006508">
    <property type="term" value="P:proteolysis"/>
    <property type="evidence" value="ECO:0007669"/>
    <property type="project" value="UniProtKB-KW"/>
</dbReference>
<dbReference type="InterPro" id="IPR001478">
    <property type="entry name" value="PDZ"/>
</dbReference>
<dbReference type="InterPro" id="IPR029045">
    <property type="entry name" value="ClpP/crotonase-like_dom_sf"/>
</dbReference>
<evidence type="ECO:0000259" key="6">
    <source>
        <dbReference type="SMART" id="SM00245"/>
    </source>
</evidence>
<dbReference type="GO" id="GO:0008236">
    <property type="term" value="F:serine-type peptidase activity"/>
    <property type="evidence" value="ECO:0007669"/>
    <property type="project" value="UniProtKB-KW"/>
</dbReference>
<keyword evidence="4" id="KW-0720">Serine protease</keyword>
<dbReference type="GO" id="GO:0004175">
    <property type="term" value="F:endopeptidase activity"/>
    <property type="evidence" value="ECO:0007669"/>
    <property type="project" value="TreeGrafter"/>
</dbReference>
<dbReference type="NCBIfam" id="TIGR00225">
    <property type="entry name" value="prc"/>
    <property type="match status" value="1"/>
</dbReference>
<accession>A0AAV8UQ87</accession>
<proteinExistence type="inferred from homology"/>
<dbReference type="CDD" id="cd07560">
    <property type="entry name" value="Peptidase_S41_CPP"/>
    <property type="match status" value="1"/>
</dbReference>
<keyword evidence="3" id="KW-0378">Hydrolase</keyword>
<dbReference type="SMART" id="SM00228">
    <property type="entry name" value="PDZ"/>
    <property type="match status" value="1"/>
</dbReference>
<dbReference type="InterPro" id="IPR004447">
    <property type="entry name" value="Peptidase_S41A"/>
</dbReference>
<dbReference type="Gene3D" id="3.30.750.44">
    <property type="match status" value="1"/>
</dbReference>
<name>A0AAV8UQ87_9RHOD</name>
<sequence>MGFIAGVGVGGSGRAGRTAVVCRLNWGRCVRAGAAGAMLGFALAAGGPAGVVSADINNDIVREAAELVKRNSLNIAGIDLDAVLLQSTKDQPKERDEAYATIRRMMKSLEDKYARFLTPEDFNKLAKYDITGLGLLLSSDQLGRFIVASTPRPDTSAAQESVRRGDVVEAIAGIPSSHLTPASALEMLQGEEGSSVTLLLKTADQPAREVTLVRKSTVENPVKYKMKEVNGKRVGYIRMKEFNAASNLGVRDAIQELEKEKPDYYALDLRSNLGGVVEGALDVAGLFMDSNVPAIKVTDKTGHQSTLFAKEVGKHDLIREPMVVITDKYSASASEVLLSALRENCRAVSVGQTTYGKGVIQGVFGLSDGSAVVLTVAKYLTPKGNEINGMGISPDIAMRQPGRLFDARLDSIDFEEVSGLLKACTPVR</sequence>
<dbReference type="InterPro" id="IPR036034">
    <property type="entry name" value="PDZ_sf"/>
</dbReference>
<evidence type="ECO:0000256" key="1">
    <source>
        <dbReference type="ARBA" id="ARBA00009179"/>
    </source>
</evidence>
<dbReference type="Gene3D" id="3.90.226.10">
    <property type="entry name" value="2-enoyl-CoA Hydratase, Chain A, domain 1"/>
    <property type="match status" value="1"/>
</dbReference>
<evidence type="ECO:0000259" key="5">
    <source>
        <dbReference type="SMART" id="SM00228"/>
    </source>
</evidence>
<dbReference type="InterPro" id="IPR005151">
    <property type="entry name" value="Tail-specific_protease"/>
</dbReference>
<keyword evidence="2" id="KW-0645">Protease</keyword>
<dbReference type="PANTHER" id="PTHR32060">
    <property type="entry name" value="TAIL-SPECIFIC PROTEASE"/>
    <property type="match status" value="1"/>
</dbReference>
<gene>
    <name evidence="7" type="ORF">NDN08_004357</name>
</gene>
<keyword evidence="8" id="KW-1185">Reference proteome</keyword>
<comment type="caution">
    <text evidence="7">The sequence shown here is derived from an EMBL/GenBank/DDBJ whole genome shotgun (WGS) entry which is preliminary data.</text>
</comment>
<evidence type="ECO:0000313" key="7">
    <source>
        <dbReference type="EMBL" id="KAJ8903248.1"/>
    </source>
</evidence>
<dbReference type="EMBL" id="JAMWBK010000007">
    <property type="protein sequence ID" value="KAJ8903248.1"/>
    <property type="molecule type" value="Genomic_DNA"/>
</dbReference>
<dbReference type="Gene3D" id="2.30.42.10">
    <property type="match status" value="1"/>
</dbReference>
<dbReference type="SUPFAM" id="SSF50156">
    <property type="entry name" value="PDZ domain-like"/>
    <property type="match status" value="1"/>
</dbReference>
<dbReference type="Pfam" id="PF03572">
    <property type="entry name" value="Peptidase_S41"/>
    <property type="match status" value="1"/>
</dbReference>
<dbReference type="AlphaFoldDB" id="A0AAV8UQ87"/>
<evidence type="ECO:0008006" key="9">
    <source>
        <dbReference type="Google" id="ProtNLM"/>
    </source>
</evidence>
<comment type="similarity">
    <text evidence="1">Belongs to the peptidase S41A family.</text>
</comment>